<reference evidence="1 2" key="1">
    <citation type="submission" date="2013-12" db="EMBL/GenBank/DDBJ databases">
        <title>Draft genome of the parsitic nematode Ancylostoma duodenale.</title>
        <authorList>
            <person name="Mitreva M."/>
        </authorList>
    </citation>
    <scope>NUCLEOTIDE SEQUENCE [LARGE SCALE GENOMIC DNA]</scope>
    <source>
        <strain evidence="1 2">Zhejiang</strain>
    </source>
</reference>
<evidence type="ECO:0000313" key="1">
    <source>
        <dbReference type="EMBL" id="KIH68494.1"/>
    </source>
</evidence>
<dbReference type="Proteomes" id="UP000054047">
    <property type="component" value="Unassembled WGS sequence"/>
</dbReference>
<organism evidence="1 2">
    <name type="scientific">Ancylostoma duodenale</name>
    <dbReference type="NCBI Taxonomy" id="51022"/>
    <lineage>
        <taxon>Eukaryota</taxon>
        <taxon>Metazoa</taxon>
        <taxon>Ecdysozoa</taxon>
        <taxon>Nematoda</taxon>
        <taxon>Chromadorea</taxon>
        <taxon>Rhabditida</taxon>
        <taxon>Rhabditina</taxon>
        <taxon>Rhabditomorpha</taxon>
        <taxon>Strongyloidea</taxon>
        <taxon>Ancylostomatidae</taxon>
        <taxon>Ancylostomatinae</taxon>
        <taxon>Ancylostoma</taxon>
    </lineage>
</organism>
<accession>A0A0C2HA24</accession>
<evidence type="ECO:0000313" key="2">
    <source>
        <dbReference type="Proteomes" id="UP000054047"/>
    </source>
</evidence>
<sequence>MEIASHGGESRKLRSLGVECQSDQAKKRWLIWRIQDLSLQYLHRFGYLSTATPSLHELRAALRLFQVGVLYPVFRTFSIVFFARTGSGRG</sequence>
<name>A0A0C2HA24_9BILA</name>
<keyword evidence="2" id="KW-1185">Reference proteome</keyword>
<gene>
    <name evidence="1" type="ORF">ANCDUO_01168</name>
</gene>
<dbReference type="AlphaFoldDB" id="A0A0C2HA24"/>
<proteinExistence type="predicted"/>
<protein>
    <submittedName>
        <fullName evidence="1">Uncharacterized protein</fullName>
    </submittedName>
</protein>
<dbReference type="EMBL" id="KN726364">
    <property type="protein sequence ID" value="KIH68494.1"/>
    <property type="molecule type" value="Genomic_DNA"/>
</dbReference>